<dbReference type="InterPro" id="IPR001036">
    <property type="entry name" value="Acrflvin-R"/>
</dbReference>
<evidence type="ECO:0000259" key="9">
    <source>
        <dbReference type="Pfam" id="PF02687"/>
    </source>
</evidence>
<reference evidence="10" key="2">
    <citation type="submission" date="2021-04" db="EMBL/GenBank/DDBJ databases">
        <authorList>
            <person name="Gilroy R."/>
        </authorList>
    </citation>
    <scope>NUCLEOTIDE SEQUENCE</scope>
    <source>
        <strain evidence="10">ChiGjej1B1-14440</strain>
    </source>
</reference>
<evidence type="ECO:0000256" key="8">
    <source>
        <dbReference type="SAM" id="SignalP"/>
    </source>
</evidence>
<keyword evidence="4 7" id="KW-1133">Transmembrane helix</keyword>
<evidence type="ECO:0000256" key="5">
    <source>
        <dbReference type="ARBA" id="ARBA00023136"/>
    </source>
</evidence>
<accession>A0A9D2BLI2</accession>
<dbReference type="GO" id="GO:0005886">
    <property type="term" value="C:plasma membrane"/>
    <property type="evidence" value="ECO:0007669"/>
    <property type="project" value="UniProtKB-SubCell"/>
</dbReference>
<feature type="transmembrane region" description="Helical" evidence="7">
    <location>
        <begin position="275"/>
        <end position="299"/>
    </location>
</feature>
<dbReference type="PANTHER" id="PTHR30572">
    <property type="entry name" value="MEMBRANE COMPONENT OF TRANSPORTER-RELATED"/>
    <property type="match status" value="1"/>
</dbReference>
<sequence length="804" mass="91963">MLTLCTVIICVFLINALTTNMTTSAYNEYDFAVKTEGDWLLYYSSDSYDIENQIEDIADIKETTVTSTIGYSDVDEYYHVELISYSNFDLLPMYLYDGDYPQNEDEVLITRAYNNKTGFKTGDTITMEVTDPADPEKKYDKTVKVSGIIQGLATSSDTGDFYDRIITRSSKKADYYTVYVKTDTISNDQLSKLQILIENTVNAGLNHDEAIIKVYTGHLPYEFSNIAKTDIIIFIVLFILMYVTLKNIFSMSFKKRQRNFGILSSVGASFNDLKLLAIIEAILYAIPGLLIGIFSSNFIMKTLRDNQVAHLLETEYNLFSTPFVSIPLVTIIVALVITIVLSLAGLSALKGIKKISIIDLFKTAKYQKNSFSKKRKTVLKSCKNTSLALATTYMKMDKKKYLSVLITLIFCIVFLNVTNYNASINEQYLQETMDMNALYVDCSIYDFYQNRDDFNKLIETVKEKQPQNKTTVSAVFDFENINNLPFDQYSDEYLSSFTTPETNNVIMRFIGIDEKVLKEVTGQSEPILLNKKIITEGTRNSRDIPIFNDGTITITMLYDYLIEDEMTWIQEKLDFTAKIDGMYDLDDFGITDVYESALQDSELLCIYMLAPYDYYLSRYQEMEFSNANSTNILFKIDTDDRTGLKKEILSDEFISKYLVSTEKNQPDQYLTLTSKTTKMIAYLALVVCIINLAIIIISNSYERENDYAILESLGIDDRDMKKMIFFENLSLIIIAIIISTPLIIGIEGLLYYYQYTYIKEFKISYITIISMALISLLIAVLASILLYKLIKNKSIIEKIKGNDI</sequence>
<feature type="transmembrane region" description="Helical" evidence="7">
    <location>
        <begin position="401"/>
        <end position="420"/>
    </location>
</feature>
<reference evidence="10" key="1">
    <citation type="journal article" date="2021" name="PeerJ">
        <title>Extensive microbial diversity within the chicken gut microbiome revealed by metagenomics and culture.</title>
        <authorList>
            <person name="Gilroy R."/>
            <person name="Ravi A."/>
            <person name="Getino M."/>
            <person name="Pursley I."/>
            <person name="Horton D.L."/>
            <person name="Alikhan N.F."/>
            <person name="Baker D."/>
            <person name="Gharbi K."/>
            <person name="Hall N."/>
            <person name="Watson M."/>
            <person name="Adriaenssens E.M."/>
            <person name="Foster-Nyarko E."/>
            <person name="Jarju S."/>
            <person name="Secka A."/>
            <person name="Antonio M."/>
            <person name="Oren A."/>
            <person name="Chaudhuri R.R."/>
            <person name="La Ragione R."/>
            <person name="Hildebrand F."/>
            <person name="Pallen M.J."/>
        </authorList>
    </citation>
    <scope>NUCLEOTIDE SEQUENCE</scope>
    <source>
        <strain evidence="10">ChiGjej1B1-14440</strain>
    </source>
</reference>
<evidence type="ECO:0000256" key="6">
    <source>
        <dbReference type="ARBA" id="ARBA00038076"/>
    </source>
</evidence>
<feature type="transmembrane region" description="Helical" evidence="7">
    <location>
        <begin position="729"/>
        <end position="753"/>
    </location>
</feature>
<dbReference type="Proteomes" id="UP000886724">
    <property type="component" value="Unassembled WGS sequence"/>
</dbReference>
<feature type="transmembrane region" description="Helical" evidence="7">
    <location>
        <begin position="231"/>
        <end position="249"/>
    </location>
</feature>
<keyword evidence="8" id="KW-0732">Signal</keyword>
<gene>
    <name evidence="10" type="ORF">H9980_00650</name>
</gene>
<feature type="transmembrane region" description="Helical" evidence="7">
    <location>
        <begin position="319"/>
        <end position="346"/>
    </location>
</feature>
<dbReference type="PRINTS" id="PR00702">
    <property type="entry name" value="ACRIFLAVINRP"/>
</dbReference>
<evidence type="ECO:0000256" key="3">
    <source>
        <dbReference type="ARBA" id="ARBA00022692"/>
    </source>
</evidence>
<organism evidence="10 11">
    <name type="scientific">Candidatus Erysipelatoclostridium merdavium</name>
    <dbReference type="NCBI Taxonomy" id="2838566"/>
    <lineage>
        <taxon>Bacteria</taxon>
        <taxon>Bacillati</taxon>
        <taxon>Bacillota</taxon>
        <taxon>Erysipelotrichia</taxon>
        <taxon>Erysipelotrichales</taxon>
        <taxon>Erysipelotrichales incertae sedis</taxon>
    </lineage>
</organism>
<protein>
    <submittedName>
        <fullName evidence="10">ABC transporter permease</fullName>
    </submittedName>
</protein>
<dbReference type="PANTHER" id="PTHR30572:SF4">
    <property type="entry name" value="ABC TRANSPORTER PERMEASE YTRF"/>
    <property type="match status" value="1"/>
</dbReference>
<evidence type="ECO:0000256" key="2">
    <source>
        <dbReference type="ARBA" id="ARBA00022475"/>
    </source>
</evidence>
<keyword evidence="2" id="KW-1003">Cell membrane</keyword>
<evidence type="ECO:0000256" key="1">
    <source>
        <dbReference type="ARBA" id="ARBA00004651"/>
    </source>
</evidence>
<comment type="subcellular location">
    <subcellularLocation>
        <location evidence="1">Cell membrane</location>
        <topology evidence="1">Multi-pass membrane protein</topology>
    </subcellularLocation>
</comment>
<name>A0A9D2BLI2_9FIRM</name>
<proteinExistence type="inferred from homology"/>
<dbReference type="InterPro" id="IPR003838">
    <property type="entry name" value="ABC3_permease_C"/>
</dbReference>
<keyword evidence="5 7" id="KW-0472">Membrane</keyword>
<comment type="similarity">
    <text evidence="6">Belongs to the ABC-4 integral membrane protein family.</text>
</comment>
<dbReference type="AlphaFoldDB" id="A0A9D2BLI2"/>
<comment type="caution">
    <text evidence="10">The sequence shown here is derived from an EMBL/GenBank/DDBJ whole genome shotgun (WGS) entry which is preliminary data.</text>
</comment>
<feature type="chain" id="PRO_5039314517" evidence="8">
    <location>
        <begin position="26"/>
        <end position="804"/>
    </location>
</feature>
<dbReference type="InterPro" id="IPR050250">
    <property type="entry name" value="Macrolide_Exporter_MacB"/>
</dbReference>
<evidence type="ECO:0000256" key="7">
    <source>
        <dbReference type="SAM" id="Phobius"/>
    </source>
</evidence>
<dbReference type="EMBL" id="DXET01000019">
    <property type="protein sequence ID" value="HIX80473.1"/>
    <property type="molecule type" value="Genomic_DNA"/>
</dbReference>
<dbReference type="Pfam" id="PF02687">
    <property type="entry name" value="FtsX"/>
    <property type="match status" value="2"/>
</dbReference>
<dbReference type="GO" id="GO:0022857">
    <property type="term" value="F:transmembrane transporter activity"/>
    <property type="evidence" value="ECO:0007669"/>
    <property type="project" value="InterPro"/>
</dbReference>
<evidence type="ECO:0000256" key="4">
    <source>
        <dbReference type="ARBA" id="ARBA00022989"/>
    </source>
</evidence>
<feature type="domain" description="ABC3 transporter permease C-terminal" evidence="9">
    <location>
        <begin position="232"/>
        <end position="356"/>
    </location>
</feature>
<feature type="signal peptide" evidence="8">
    <location>
        <begin position="1"/>
        <end position="25"/>
    </location>
</feature>
<evidence type="ECO:0000313" key="10">
    <source>
        <dbReference type="EMBL" id="HIX80473.1"/>
    </source>
</evidence>
<feature type="domain" description="ABC3 transporter permease C-terminal" evidence="9">
    <location>
        <begin position="679"/>
        <end position="794"/>
    </location>
</feature>
<feature type="transmembrane region" description="Helical" evidence="7">
    <location>
        <begin position="765"/>
        <end position="790"/>
    </location>
</feature>
<keyword evidence="3 7" id="KW-0812">Transmembrane</keyword>
<feature type="transmembrane region" description="Helical" evidence="7">
    <location>
        <begin position="679"/>
        <end position="697"/>
    </location>
</feature>
<evidence type="ECO:0000313" key="11">
    <source>
        <dbReference type="Proteomes" id="UP000886724"/>
    </source>
</evidence>